<proteinExistence type="predicted"/>
<dbReference type="InterPro" id="IPR004843">
    <property type="entry name" value="Calcineurin-like_PHP"/>
</dbReference>
<dbReference type="SUPFAM" id="SSF56300">
    <property type="entry name" value="Metallo-dependent phosphatases"/>
    <property type="match status" value="1"/>
</dbReference>
<dbReference type="Proteomes" id="UP000701702">
    <property type="component" value="Unassembled WGS sequence"/>
</dbReference>
<dbReference type="Gene3D" id="3.60.21.10">
    <property type="match status" value="1"/>
</dbReference>
<keyword evidence="3" id="KW-1185">Reference proteome</keyword>
<dbReference type="InterPro" id="IPR024173">
    <property type="entry name" value="Pesterase_MJ0037-like"/>
</dbReference>
<organism evidence="2 3">
    <name type="scientific">Cupriavidus pinatubonensis</name>
    <dbReference type="NCBI Taxonomy" id="248026"/>
    <lineage>
        <taxon>Bacteria</taxon>
        <taxon>Pseudomonadati</taxon>
        <taxon>Pseudomonadota</taxon>
        <taxon>Betaproteobacteria</taxon>
        <taxon>Burkholderiales</taxon>
        <taxon>Burkholderiaceae</taxon>
        <taxon>Cupriavidus</taxon>
    </lineage>
</organism>
<accession>A0ABM8Y3B8</accession>
<dbReference type="InterPro" id="IPR026336">
    <property type="entry name" value="PdeM-like"/>
</dbReference>
<protein>
    <recommendedName>
        <fullName evidence="1">Calcineurin-like phosphoesterase domain-containing protein</fullName>
    </recommendedName>
</protein>
<dbReference type="PANTHER" id="PTHR39323">
    <property type="entry name" value="BLR1149 PROTEIN"/>
    <property type="match status" value="1"/>
</dbReference>
<gene>
    <name evidence="2" type="ORF">LMG23994_06696</name>
</gene>
<dbReference type="EMBL" id="CAJZAF010000063">
    <property type="protein sequence ID" value="CAG9187251.1"/>
    <property type="molecule type" value="Genomic_DNA"/>
</dbReference>
<dbReference type="InterPro" id="IPR029052">
    <property type="entry name" value="Metallo-depent_PP-like"/>
</dbReference>
<evidence type="ECO:0000259" key="1">
    <source>
        <dbReference type="Pfam" id="PF00149"/>
    </source>
</evidence>
<dbReference type="PIRSF" id="PIRSF000887">
    <property type="entry name" value="Pesterase_MJ0037"/>
    <property type="match status" value="1"/>
</dbReference>
<dbReference type="RefSeq" id="WP_224010432.1">
    <property type="nucleotide sequence ID" value="NZ_CAJZAF010000063.1"/>
</dbReference>
<evidence type="ECO:0000313" key="3">
    <source>
        <dbReference type="Proteomes" id="UP000701702"/>
    </source>
</evidence>
<comment type="caution">
    <text evidence="2">The sequence shown here is derived from an EMBL/GenBank/DDBJ whole genome shotgun (WGS) entry which is preliminary data.</text>
</comment>
<reference evidence="2 3" key="1">
    <citation type="submission" date="2021-08" db="EMBL/GenBank/DDBJ databases">
        <authorList>
            <person name="Peeters C."/>
        </authorList>
    </citation>
    <scope>NUCLEOTIDE SEQUENCE [LARGE SCALE GENOMIC DNA]</scope>
    <source>
        <strain evidence="2 3">LMG 23994</strain>
    </source>
</reference>
<evidence type="ECO:0000313" key="2">
    <source>
        <dbReference type="EMBL" id="CAG9187251.1"/>
    </source>
</evidence>
<dbReference type="PANTHER" id="PTHR39323:SF1">
    <property type="entry name" value="BLR1149 PROTEIN"/>
    <property type="match status" value="1"/>
</dbReference>
<name>A0ABM8Y3B8_9BURK</name>
<dbReference type="Pfam" id="PF00149">
    <property type="entry name" value="Metallophos"/>
    <property type="match status" value="1"/>
</dbReference>
<dbReference type="NCBIfam" id="TIGR04123">
    <property type="entry name" value="P_estr_lig_assc"/>
    <property type="match status" value="1"/>
</dbReference>
<feature type="domain" description="Calcineurin-like phosphoesterase" evidence="1">
    <location>
        <begin position="40"/>
        <end position="130"/>
    </location>
</feature>
<sequence>MTRIRDINPVAMGAHVVHVAGETLWLLPEHAVWWPAGGMLLVADVHIGKGAAFRALGQPVPHGTTTDNLARLRALVLRYPADELVFLGDFLHARAARTAGVLVALHDWRRSLPQRLRCTLVRGNHDAHAGDPPPELGIMVVTEPFAAGPFALCHMPGVSPQGFVLAGHLHPACVLRGTGGDTLRLPCFVIGAQCAILPAFGAFTGHTTIRAQPGELYYIVGDGRVWPVPAR</sequence>